<proteinExistence type="predicted"/>
<evidence type="ECO:0000313" key="1">
    <source>
        <dbReference type="EMBL" id="GAA0499029.1"/>
    </source>
</evidence>
<reference evidence="1 2" key="1">
    <citation type="journal article" date="2019" name="Int. J. Syst. Evol. Microbiol.">
        <title>The Global Catalogue of Microorganisms (GCM) 10K type strain sequencing project: providing services to taxonomists for standard genome sequencing and annotation.</title>
        <authorList>
            <consortium name="The Broad Institute Genomics Platform"/>
            <consortium name="The Broad Institute Genome Sequencing Center for Infectious Disease"/>
            <person name="Wu L."/>
            <person name="Ma J."/>
        </authorList>
    </citation>
    <scope>NUCLEOTIDE SEQUENCE [LARGE SCALE GENOMIC DNA]</scope>
    <source>
        <strain evidence="1 2">JCM 4805</strain>
    </source>
</reference>
<sequence length="77" mass="8737">MDEIERFDPAAEPLVLTILRRDLEIFPSLERVRLPVSLQEFPSCPRCFVTPASIEVTGAVVRYAGCWHTFRLSEGDS</sequence>
<dbReference type="Proteomes" id="UP001500909">
    <property type="component" value="Unassembled WGS sequence"/>
</dbReference>
<comment type="caution">
    <text evidence="1">The sequence shown here is derived from an EMBL/GenBank/DDBJ whole genome shotgun (WGS) entry which is preliminary data.</text>
</comment>
<organism evidence="1 2">
    <name type="scientific">Streptomyces olivaceiscleroticus</name>
    <dbReference type="NCBI Taxonomy" id="68245"/>
    <lineage>
        <taxon>Bacteria</taxon>
        <taxon>Bacillati</taxon>
        <taxon>Actinomycetota</taxon>
        <taxon>Actinomycetes</taxon>
        <taxon>Kitasatosporales</taxon>
        <taxon>Streptomycetaceae</taxon>
        <taxon>Streptomyces</taxon>
    </lineage>
</organism>
<protein>
    <submittedName>
        <fullName evidence="1">Uncharacterized protein</fullName>
    </submittedName>
</protein>
<accession>A0ABN1BJ32</accession>
<name>A0ABN1BJ32_9ACTN</name>
<keyword evidence="2" id="KW-1185">Reference proteome</keyword>
<dbReference type="EMBL" id="BAAABY010000062">
    <property type="protein sequence ID" value="GAA0499029.1"/>
    <property type="molecule type" value="Genomic_DNA"/>
</dbReference>
<gene>
    <name evidence="1" type="ORF">GCM10010361_75720</name>
</gene>
<evidence type="ECO:0000313" key="2">
    <source>
        <dbReference type="Proteomes" id="UP001500909"/>
    </source>
</evidence>